<proteinExistence type="predicted"/>
<dbReference type="InterPro" id="IPR000914">
    <property type="entry name" value="SBP_5_dom"/>
</dbReference>
<dbReference type="GO" id="GO:1904680">
    <property type="term" value="F:peptide transmembrane transporter activity"/>
    <property type="evidence" value="ECO:0007669"/>
    <property type="project" value="TreeGrafter"/>
</dbReference>
<dbReference type="PANTHER" id="PTHR30290">
    <property type="entry name" value="PERIPLASMIC BINDING COMPONENT OF ABC TRANSPORTER"/>
    <property type="match status" value="1"/>
</dbReference>
<evidence type="ECO:0000313" key="2">
    <source>
        <dbReference type="EMBL" id="PZP89903.1"/>
    </source>
</evidence>
<gene>
    <name evidence="2" type="ORF">DI579_01750</name>
</gene>
<organism evidence="2 3">
    <name type="scientific">Lawsonella clevelandensis</name>
    <dbReference type="NCBI Taxonomy" id="1528099"/>
    <lineage>
        <taxon>Bacteria</taxon>
        <taxon>Bacillati</taxon>
        <taxon>Actinomycetota</taxon>
        <taxon>Actinomycetes</taxon>
        <taxon>Mycobacteriales</taxon>
        <taxon>Lawsonellaceae</taxon>
        <taxon>Lawsonella</taxon>
    </lineage>
</organism>
<dbReference type="PANTHER" id="PTHR30290:SF65">
    <property type="entry name" value="MONOACYL PHOSPHATIDYLINOSITOL TETRAMANNOSIDE-BINDING PROTEIN LPQW-RELATED"/>
    <property type="match status" value="1"/>
</dbReference>
<sequence length="568" mass="62691">MRNSVLQRIGITSIACLLSIVFSGCTLGNQRSDVVGYGLDGPVIDYNTSTVAGYTGGSLAAFPRVNTGFSYVDGMGNRLADTEFGTVQVKLGKPTRVDMSINEHAQFSDGQPITCDDILLSWLARRPQKNNLFHAMSMPGLSEISTITCDPHSKHAKIVFRSEQLPRDWLALFGAGSIMPWHIVSEKTGVHDIRKLLSDKNSKELHRVADFWNHGWRLDHSPLDLDRFVSSGPYKIANVGDDGTITLERNDKWWGDPARVSKIIIYSTRANLKQQIRDGHVRVADISSEDTNPPTPEESTSAVISSENIMQLRLSTHGVFSNVQRRRAFLRCIPLEKITAYIARNNEVTTTHSEEVHSHIPAAIVPLDNEPVAQQISSWTTLDRRPSSTRPPRRQRVNVVYPAGSSHAQHIIKLVSEDCKSSGFSVVGVPTEVYTGEILSSSHAQAALFGTAGAVGPGGSFDSASGLVGLSPYRLPDFTSGDARGLFATVRRLNNLQGETMPIQQDGSDRYVEFAHSVAHFQQYVYDMGYAIPLYVQLRWQFVRNDLQGVTQGRSAASVGWNMDRWGI</sequence>
<dbReference type="Gene3D" id="3.40.190.10">
    <property type="entry name" value="Periplasmic binding protein-like II"/>
    <property type="match status" value="1"/>
</dbReference>
<comment type="caution">
    <text evidence="2">The sequence shown here is derived from an EMBL/GenBank/DDBJ whole genome shotgun (WGS) entry which is preliminary data.</text>
</comment>
<dbReference type="Pfam" id="PF00496">
    <property type="entry name" value="SBP_bac_5"/>
    <property type="match status" value="1"/>
</dbReference>
<feature type="domain" description="Solute-binding protein family 5" evidence="1">
    <location>
        <begin position="98"/>
        <end position="349"/>
    </location>
</feature>
<dbReference type="AlphaFoldDB" id="A0A2W5IFV5"/>
<protein>
    <recommendedName>
        <fullName evidence="1">Solute-binding protein family 5 domain-containing protein</fullName>
    </recommendedName>
</protein>
<reference evidence="2 3" key="1">
    <citation type="submission" date="2017-08" db="EMBL/GenBank/DDBJ databases">
        <title>Infants hospitalized years apart are colonized by the same room-sourced microbial strains.</title>
        <authorList>
            <person name="Brooks B."/>
            <person name="Olm M.R."/>
            <person name="Firek B.A."/>
            <person name="Baker R."/>
            <person name="Thomas B.C."/>
            <person name="Morowitz M.J."/>
            <person name="Banfield J.F."/>
        </authorList>
    </citation>
    <scope>NUCLEOTIDE SEQUENCE [LARGE SCALE GENOMIC DNA]</scope>
    <source>
        <strain evidence="2">S2_006_000_R1_57</strain>
    </source>
</reference>
<dbReference type="PROSITE" id="PS51257">
    <property type="entry name" value="PROKAR_LIPOPROTEIN"/>
    <property type="match status" value="1"/>
</dbReference>
<dbReference type="Gene3D" id="3.90.76.10">
    <property type="entry name" value="Dipeptide-binding Protein, Domain 1"/>
    <property type="match status" value="1"/>
</dbReference>
<evidence type="ECO:0000313" key="3">
    <source>
        <dbReference type="Proteomes" id="UP000248606"/>
    </source>
</evidence>
<accession>A0A2W5IFV5</accession>
<dbReference type="Proteomes" id="UP000248606">
    <property type="component" value="Unassembled WGS sequence"/>
</dbReference>
<dbReference type="SUPFAM" id="SSF53850">
    <property type="entry name" value="Periplasmic binding protein-like II"/>
    <property type="match status" value="1"/>
</dbReference>
<evidence type="ECO:0000259" key="1">
    <source>
        <dbReference type="Pfam" id="PF00496"/>
    </source>
</evidence>
<dbReference type="RefSeq" id="WP_290595304.1">
    <property type="nucleotide sequence ID" value="NZ_JAPJOB010000001.1"/>
</dbReference>
<name>A0A2W5IFV5_9ACTN</name>
<dbReference type="EMBL" id="QFOZ01000001">
    <property type="protein sequence ID" value="PZP89903.1"/>
    <property type="molecule type" value="Genomic_DNA"/>
</dbReference>
<dbReference type="GO" id="GO:0015833">
    <property type="term" value="P:peptide transport"/>
    <property type="evidence" value="ECO:0007669"/>
    <property type="project" value="TreeGrafter"/>
</dbReference>
<dbReference type="InterPro" id="IPR039424">
    <property type="entry name" value="SBP_5"/>
</dbReference>